<feature type="transmembrane region" description="Helical" evidence="7">
    <location>
        <begin position="186"/>
        <end position="204"/>
    </location>
</feature>
<feature type="transmembrane region" description="Helical" evidence="7">
    <location>
        <begin position="372"/>
        <end position="396"/>
    </location>
</feature>
<evidence type="ECO:0000259" key="8">
    <source>
        <dbReference type="Pfam" id="PF00361"/>
    </source>
</evidence>
<feature type="transmembrane region" description="Helical" evidence="7">
    <location>
        <begin position="614"/>
        <end position="636"/>
    </location>
</feature>
<feature type="transmembrane region" description="Helical" evidence="7">
    <location>
        <begin position="89"/>
        <end position="107"/>
    </location>
</feature>
<dbReference type="RefSeq" id="WP_163066281.1">
    <property type="nucleotide sequence ID" value="NZ_CP048649.1"/>
</dbReference>
<feature type="domain" description="NADH-Ubiquinone oxidoreductase (complex I) chain 5 N-terminal" evidence="9">
    <location>
        <begin position="112"/>
        <end position="149"/>
    </location>
</feature>
<dbReference type="InterPro" id="IPR001750">
    <property type="entry name" value="ND/Mrp_TM"/>
</dbReference>
<organism evidence="10 11">
    <name type="scientific">Aminipila butyrica</name>
    <dbReference type="NCBI Taxonomy" id="433296"/>
    <lineage>
        <taxon>Bacteria</taxon>
        <taxon>Bacillati</taxon>
        <taxon>Bacillota</taxon>
        <taxon>Clostridia</taxon>
        <taxon>Peptostreptococcales</taxon>
        <taxon>Anaerovoracaceae</taxon>
        <taxon>Aminipila</taxon>
    </lineage>
</organism>
<feature type="transmembrane region" description="Helical" evidence="7">
    <location>
        <begin position="216"/>
        <end position="236"/>
    </location>
</feature>
<accession>A0A858BVT8</accession>
<feature type="transmembrane region" description="Helical" evidence="7">
    <location>
        <begin position="6"/>
        <end position="22"/>
    </location>
</feature>
<dbReference type="AlphaFoldDB" id="A0A858BVT8"/>
<reference evidence="10 11" key="1">
    <citation type="submission" date="2020-02" db="EMBL/GenBank/DDBJ databases">
        <authorList>
            <person name="Kim Y.B."/>
            <person name="Roh S.W."/>
        </authorList>
    </citation>
    <scope>NUCLEOTIDE SEQUENCE [LARGE SCALE GENOMIC DNA]</scope>
    <source>
        <strain evidence="10 11">DSM 103574</strain>
    </source>
</reference>
<feature type="transmembrane region" description="Helical" evidence="7">
    <location>
        <begin position="127"/>
        <end position="150"/>
    </location>
</feature>
<feature type="transmembrane region" description="Helical" evidence="7">
    <location>
        <begin position="63"/>
        <end position="82"/>
    </location>
</feature>
<evidence type="ECO:0000256" key="5">
    <source>
        <dbReference type="ARBA" id="ARBA00023136"/>
    </source>
</evidence>
<feature type="transmembrane region" description="Helical" evidence="7">
    <location>
        <begin position="162"/>
        <end position="180"/>
    </location>
</feature>
<evidence type="ECO:0000256" key="2">
    <source>
        <dbReference type="ARBA" id="ARBA00008483"/>
    </source>
</evidence>
<feature type="transmembrane region" description="Helical" evidence="7">
    <location>
        <begin position="417"/>
        <end position="437"/>
    </location>
</feature>
<keyword evidence="5 7" id="KW-0472">Membrane</keyword>
<evidence type="ECO:0000256" key="6">
    <source>
        <dbReference type="RuleBase" id="RU000320"/>
    </source>
</evidence>
<keyword evidence="3 6" id="KW-0812">Transmembrane</keyword>
<evidence type="ECO:0000256" key="7">
    <source>
        <dbReference type="SAM" id="Phobius"/>
    </source>
</evidence>
<dbReference type="InterPro" id="IPR001516">
    <property type="entry name" value="Proton_antipo_N"/>
</dbReference>
<feature type="transmembrane region" description="Helical" evidence="7">
    <location>
        <begin position="449"/>
        <end position="469"/>
    </location>
</feature>
<sequence length="637" mass="69465">MNLIAVLILFPLVVSIVTFLVRKENIRSAVVRIGAVGTLGLTVYTALQYFNDGLRISLGETEMIEIFILVVEVGLAAYIIRLGIQTKKYLISVFSLFQTALILWFEFTQKHGIEVETSIVFDKLSGVMVLIVGVIGSLICLYAVGYMKGYHEHHTEVKDRQSFFLGVLFLFLSAMFGLVLSNNLMWLYFCWEITTFCSFLLIGYTKTPEARNNSLLALIINVGGGVAFAIAIVMIGMNFETLELSTLIAMKPEALVLIPVFLLCVAALTKSAQLPFSAWLLGAMVAPTPSSALLHSATMVKAGVYLIIRLAPLLGETSVGRIITLVGSITFLACSLLAIAQRDAKKVLAYSTIANLGLIVMCASIGTQEAIWAAILLVIFHAVSKSLLFLSVGSIEHQLGNRNIENMNILMHVSRKLSIYLTIGIAGMFLAPFGMLISKWVAMKSFIDSNNVIIVIILAYGSAATLFYWGKWIGTLLSNGVGKTDGHHGVFSLDEEIPIFLQAAIVVISCLAFPLISKVAIVPYLSEAFGGQAMAPIGLGNQLIMVIMMAVLILMPLGYIPLSKNSKARVTPIYMAGENAGDNEHFIAATGVKRKSELSNWYLEVYLGGKRFTFWSNMTAITLLAIGVLLVIWGWAL</sequence>
<name>A0A858BVT8_9FIRM</name>
<feature type="transmembrane region" description="Helical" evidence="7">
    <location>
        <begin position="542"/>
        <end position="562"/>
    </location>
</feature>
<evidence type="ECO:0000313" key="10">
    <source>
        <dbReference type="EMBL" id="QIB69218.1"/>
    </source>
</evidence>
<dbReference type="InterPro" id="IPR050616">
    <property type="entry name" value="CPA3_Na-H_Antiporter_A"/>
</dbReference>
<dbReference type="KEGG" id="abut:Ami103574_07725"/>
<dbReference type="EMBL" id="CP048649">
    <property type="protein sequence ID" value="QIB69218.1"/>
    <property type="molecule type" value="Genomic_DNA"/>
</dbReference>
<evidence type="ECO:0000256" key="4">
    <source>
        <dbReference type="ARBA" id="ARBA00022989"/>
    </source>
</evidence>
<feature type="transmembrane region" description="Helical" evidence="7">
    <location>
        <begin position="347"/>
        <end position="366"/>
    </location>
</feature>
<dbReference type="Proteomes" id="UP000466848">
    <property type="component" value="Chromosome"/>
</dbReference>
<protein>
    <submittedName>
        <fullName evidence="10">NADH-quinone oxidoreductase subunit L</fullName>
    </submittedName>
</protein>
<evidence type="ECO:0000313" key="11">
    <source>
        <dbReference type="Proteomes" id="UP000466848"/>
    </source>
</evidence>
<evidence type="ECO:0000259" key="9">
    <source>
        <dbReference type="Pfam" id="PF00662"/>
    </source>
</evidence>
<feature type="transmembrane region" description="Helical" evidence="7">
    <location>
        <begin position="29"/>
        <end position="51"/>
    </location>
</feature>
<dbReference type="PANTHER" id="PTHR43373:SF1">
    <property type="entry name" value="NA(+)_H(+) ANTIPORTER SUBUNIT A"/>
    <property type="match status" value="1"/>
</dbReference>
<feature type="domain" description="NADH:quinone oxidoreductase/Mrp antiporter transmembrane" evidence="8">
    <location>
        <begin position="181"/>
        <end position="459"/>
    </location>
</feature>
<gene>
    <name evidence="10" type="ORF">Ami103574_07725</name>
</gene>
<proteinExistence type="inferred from homology"/>
<comment type="subcellular location">
    <subcellularLocation>
        <location evidence="1">Endomembrane system</location>
        <topology evidence="1">Multi-pass membrane protein</topology>
    </subcellularLocation>
    <subcellularLocation>
        <location evidence="6">Membrane</location>
        <topology evidence="6">Multi-pass membrane protein</topology>
    </subcellularLocation>
</comment>
<comment type="similarity">
    <text evidence="2">Belongs to the CPA3 antiporters (TC 2.A.63) subunit A family.</text>
</comment>
<feature type="transmembrane region" description="Helical" evidence="7">
    <location>
        <begin position="318"/>
        <end position="340"/>
    </location>
</feature>
<dbReference type="PANTHER" id="PTHR43373">
    <property type="entry name" value="NA(+)/H(+) ANTIPORTER SUBUNIT"/>
    <property type="match status" value="1"/>
</dbReference>
<dbReference type="Pfam" id="PF00662">
    <property type="entry name" value="Proton_antipo_N"/>
    <property type="match status" value="1"/>
</dbReference>
<dbReference type="Pfam" id="PF00361">
    <property type="entry name" value="Proton_antipo_M"/>
    <property type="match status" value="1"/>
</dbReference>
<keyword evidence="11" id="KW-1185">Reference proteome</keyword>
<evidence type="ECO:0000256" key="1">
    <source>
        <dbReference type="ARBA" id="ARBA00004127"/>
    </source>
</evidence>
<dbReference type="GO" id="GO:0012505">
    <property type="term" value="C:endomembrane system"/>
    <property type="evidence" value="ECO:0007669"/>
    <property type="project" value="UniProtKB-SubCell"/>
</dbReference>
<dbReference type="PRINTS" id="PR01434">
    <property type="entry name" value="NADHDHGNASE5"/>
</dbReference>
<evidence type="ECO:0000256" key="3">
    <source>
        <dbReference type="ARBA" id="ARBA00022692"/>
    </source>
</evidence>
<feature type="transmembrane region" description="Helical" evidence="7">
    <location>
        <begin position="256"/>
        <end position="281"/>
    </location>
</feature>
<feature type="transmembrane region" description="Helical" evidence="7">
    <location>
        <begin position="499"/>
        <end position="522"/>
    </location>
</feature>
<dbReference type="GO" id="GO:0016020">
    <property type="term" value="C:membrane"/>
    <property type="evidence" value="ECO:0007669"/>
    <property type="project" value="UniProtKB-SubCell"/>
</dbReference>
<keyword evidence="4 7" id="KW-1133">Transmembrane helix</keyword>